<dbReference type="Proteomes" id="UP000024635">
    <property type="component" value="Unassembled WGS sequence"/>
</dbReference>
<accession>A0A016U0Y3</accession>
<evidence type="ECO:0000313" key="2">
    <source>
        <dbReference type="Proteomes" id="UP000024635"/>
    </source>
</evidence>
<comment type="caution">
    <text evidence="1">The sequence shown here is derived from an EMBL/GenBank/DDBJ whole genome shotgun (WGS) entry which is preliminary data.</text>
</comment>
<dbReference type="AlphaFoldDB" id="A0A016U0Y3"/>
<sequence>MEKAQRRAECATTPALPSTLGLAHRIGNIRNGGTLFSVHNCRITRDRFFMVPVGPEQPQILAISQFTTRRNVRAI</sequence>
<name>A0A016U0Y3_9BILA</name>
<protein>
    <submittedName>
        <fullName evidence="1">Uncharacterized protein</fullName>
    </submittedName>
</protein>
<gene>
    <name evidence="1" type="primary">Acey_s0067.g87</name>
    <name evidence="1" type="ORF">Y032_0067g87</name>
</gene>
<organism evidence="1 2">
    <name type="scientific">Ancylostoma ceylanicum</name>
    <dbReference type="NCBI Taxonomy" id="53326"/>
    <lineage>
        <taxon>Eukaryota</taxon>
        <taxon>Metazoa</taxon>
        <taxon>Ecdysozoa</taxon>
        <taxon>Nematoda</taxon>
        <taxon>Chromadorea</taxon>
        <taxon>Rhabditida</taxon>
        <taxon>Rhabditina</taxon>
        <taxon>Rhabditomorpha</taxon>
        <taxon>Strongyloidea</taxon>
        <taxon>Ancylostomatidae</taxon>
        <taxon>Ancylostomatinae</taxon>
        <taxon>Ancylostoma</taxon>
    </lineage>
</organism>
<evidence type="ECO:0000313" key="1">
    <source>
        <dbReference type="EMBL" id="EYC08283.1"/>
    </source>
</evidence>
<dbReference type="EMBL" id="JARK01001403">
    <property type="protein sequence ID" value="EYC08283.1"/>
    <property type="molecule type" value="Genomic_DNA"/>
</dbReference>
<proteinExistence type="predicted"/>
<keyword evidence="2" id="KW-1185">Reference proteome</keyword>
<reference evidence="2" key="1">
    <citation type="journal article" date="2015" name="Nat. Genet.">
        <title>The genome and transcriptome of the zoonotic hookworm Ancylostoma ceylanicum identify infection-specific gene families.</title>
        <authorList>
            <person name="Schwarz E.M."/>
            <person name="Hu Y."/>
            <person name="Antoshechkin I."/>
            <person name="Miller M.M."/>
            <person name="Sternberg P.W."/>
            <person name="Aroian R.V."/>
        </authorList>
    </citation>
    <scope>NUCLEOTIDE SEQUENCE</scope>
    <source>
        <strain evidence="2">HY135</strain>
    </source>
</reference>